<dbReference type="InterPro" id="IPR009057">
    <property type="entry name" value="Homeodomain-like_sf"/>
</dbReference>
<evidence type="ECO:0000256" key="1">
    <source>
        <dbReference type="ARBA" id="ARBA00023015"/>
    </source>
</evidence>
<proteinExistence type="predicted"/>
<dbReference type="InterPro" id="IPR001647">
    <property type="entry name" value="HTH_TetR"/>
</dbReference>
<dbReference type="EMBL" id="JBHLTM010000055">
    <property type="protein sequence ID" value="MFC0685746.1"/>
    <property type="molecule type" value="Genomic_DNA"/>
</dbReference>
<evidence type="ECO:0000256" key="3">
    <source>
        <dbReference type="ARBA" id="ARBA00023163"/>
    </source>
</evidence>
<keyword evidence="3" id="KW-0804">Transcription</keyword>
<feature type="DNA-binding region" description="H-T-H motif" evidence="4">
    <location>
        <begin position="49"/>
        <end position="68"/>
    </location>
</feature>
<dbReference type="PANTHER" id="PTHR30055:SF234">
    <property type="entry name" value="HTH-TYPE TRANSCRIPTIONAL REGULATOR BETI"/>
    <property type="match status" value="1"/>
</dbReference>
<evidence type="ECO:0000313" key="7">
    <source>
        <dbReference type="Proteomes" id="UP001589858"/>
    </source>
</evidence>
<keyword evidence="2 4" id="KW-0238">DNA-binding</keyword>
<evidence type="ECO:0000256" key="2">
    <source>
        <dbReference type="ARBA" id="ARBA00023125"/>
    </source>
</evidence>
<keyword evidence="7" id="KW-1185">Reference proteome</keyword>
<dbReference type="PANTHER" id="PTHR30055">
    <property type="entry name" value="HTH-TYPE TRANSCRIPTIONAL REGULATOR RUTR"/>
    <property type="match status" value="1"/>
</dbReference>
<dbReference type="Proteomes" id="UP001589858">
    <property type="component" value="Unassembled WGS sequence"/>
</dbReference>
<accession>A0ABV6S916</accession>
<keyword evidence="1" id="KW-0805">Transcription regulation</keyword>
<organism evidence="6 7">
    <name type="scientific">Novosphingobium clariflavum</name>
    <dbReference type="NCBI Taxonomy" id="2029884"/>
    <lineage>
        <taxon>Bacteria</taxon>
        <taxon>Pseudomonadati</taxon>
        <taxon>Pseudomonadota</taxon>
        <taxon>Alphaproteobacteria</taxon>
        <taxon>Sphingomonadales</taxon>
        <taxon>Sphingomonadaceae</taxon>
        <taxon>Novosphingobium</taxon>
    </lineage>
</organism>
<comment type="caution">
    <text evidence="6">The sequence shown here is derived from an EMBL/GenBank/DDBJ whole genome shotgun (WGS) entry which is preliminary data.</text>
</comment>
<feature type="domain" description="HTH tetR-type" evidence="5">
    <location>
        <begin position="26"/>
        <end position="86"/>
    </location>
</feature>
<reference evidence="6 7" key="1">
    <citation type="submission" date="2024-09" db="EMBL/GenBank/DDBJ databases">
        <authorList>
            <person name="Sun Q."/>
            <person name="Mori K."/>
        </authorList>
    </citation>
    <scope>NUCLEOTIDE SEQUENCE [LARGE SCALE GENOMIC DNA]</scope>
    <source>
        <strain evidence="6 7">CICC 11035S</strain>
    </source>
</reference>
<dbReference type="Gene3D" id="1.10.357.10">
    <property type="entry name" value="Tetracycline Repressor, domain 2"/>
    <property type="match status" value="1"/>
</dbReference>
<protein>
    <submittedName>
        <fullName evidence="6">TetR/AcrR family transcriptional regulator</fullName>
    </submittedName>
</protein>
<gene>
    <name evidence="6" type="ORF">ACFFF8_14185</name>
</gene>
<dbReference type="InterPro" id="IPR050109">
    <property type="entry name" value="HTH-type_TetR-like_transc_reg"/>
</dbReference>
<sequence>MVQTIEKRRGASIDGHAVRRRNKGFEETHLALIETAVRLVSEKGLEALSLSEVARVAGVNRTTIYYHFASREALIEEVREWSAEQLGRAFASSQSAEERARYITRFVLENPDVVALWTEEFLSPGRIADRYPAFDAMAAGFERHFTTDPRNEGMDGQVFATFLLAWAMLGPRIYRNSVRPDVSIDETVERLTRTHMAILQQSGIVDM</sequence>
<dbReference type="PRINTS" id="PR00455">
    <property type="entry name" value="HTHTETR"/>
</dbReference>
<dbReference type="Pfam" id="PF00440">
    <property type="entry name" value="TetR_N"/>
    <property type="match status" value="1"/>
</dbReference>
<evidence type="ECO:0000313" key="6">
    <source>
        <dbReference type="EMBL" id="MFC0685746.1"/>
    </source>
</evidence>
<evidence type="ECO:0000259" key="5">
    <source>
        <dbReference type="PROSITE" id="PS50977"/>
    </source>
</evidence>
<name>A0ABV6S916_9SPHN</name>
<dbReference type="RefSeq" id="WP_267219170.1">
    <property type="nucleotide sequence ID" value="NZ_JAPCWC010000003.1"/>
</dbReference>
<evidence type="ECO:0000256" key="4">
    <source>
        <dbReference type="PROSITE-ProRule" id="PRU00335"/>
    </source>
</evidence>
<dbReference type="PROSITE" id="PS50977">
    <property type="entry name" value="HTH_TETR_2"/>
    <property type="match status" value="1"/>
</dbReference>
<dbReference type="SUPFAM" id="SSF46689">
    <property type="entry name" value="Homeodomain-like"/>
    <property type="match status" value="1"/>
</dbReference>